<evidence type="ECO:0000256" key="2">
    <source>
        <dbReference type="SAM" id="MobiDB-lite"/>
    </source>
</evidence>
<dbReference type="EMBL" id="CAJNDS010000277">
    <property type="protein sequence ID" value="CAE7037436.1"/>
    <property type="molecule type" value="Genomic_DNA"/>
</dbReference>
<dbReference type="PROSITE" id="PS50222">
    <property type="entry name" value="EF_HAND_2"/>
    <property type="match status" value="1"/>
</dbReference>
<dbReference type="GO" id="GO:0005509">
    <property type="term" value="F:calcium ion binding"/>
    <property type="evidence" value="ECO:0007669"/>
    <property type="project" value="InterPro"/>
</dbReference>
<dbReference type="OrthoDB" id="427722at2759"/>
<dbReference type="Proteomes" id="UP000604046">
    <property type="component" value="Unassembled WGS sequence"/>
</dbReference>
<keyword evidence="6" id="KW-1185">Reference proteome</keyword>
<protein>
    <recommendedName>
        <fullName evidence="4">EF-hand domain-containing protein</fullName>
    </recommendedName>
</protein>
<evidence type="ECO:0000313" key="5">
    <source>
        <dbReference type="EMBL" id="CAE7037436.1"/>
    </source>
</evidence>
<organism evidence="5 6">
    <name type="scientific">Symbiodinium natans</name>
    <dbReference type="NCBI Taxonomy" id="878477"/>
    <lineage>
        <taxon>Eukaryota</taxon>
        <taxon>Sar</taxon>
        <taxon>Alveolata</taxon>
        <taxon>Dinophyceae</taxon>
        <taxon>Suessiales</taxon>
        <taxon>Symbiodiniaceae</taxon>
        <taxon>Symbiodinium</taxon>
    </lineage>
</organism>
<feature type="transmembrane region" description="Helical" evidence="3">
    <location>
        <begin position="1242"/>
        <end position="1261"/>
    </location>
</feature>
<proteinExistence type="predicted"/>
<sequence>MSPLNLEGLLHTLGRVMTEQRVYEIESVTEIVLDVDNCDVEMLPLPANLPKSVVTVQYWKFMNQIHGVDRKGLSHGGEELTVNLDMRVKIPMFRCLVTIFSPKGKLDRLSGHVGGSEHCRMVMAEALANEVNLTSQQVSVQVASLPKKLALHSSHGMVAFHPKAPTEDWEVHLKADSVNVFAQIPSDISVKLHGEAETNSVLCGDAASKTSSGYDLTYSDSSAGTKGIFTLDVVNEAAGYLQAGRDAAAPGLEVVRGSSQKKPQIFDHSVEQLEDLADWMKQRAQGAAPWVARVHVNGPDLPRGSWEILSSEAFLTVPLQWYVLLSAGTLRPIVKEVHIHPMGLGAWPLPPKELHGAHNRTKRRLDPILDKEFQLLLPFLQKAEAPSATVAWVPHVGRPLVLTKATNGWAASALSYTQVNVLMFLIAVAFNVVVAFTVSAGFLMWLQNNAEAQEELRDEAVTTASSHRVGKLSGKTNTSWRVIATHVEQPDQGVILRWRKRTGVQQSVYLCVKAKADPDPSRGLEGDEICIDMANQERIDMKSESNIIVEFFFSASGSKGYPATGGYEPTGKDLKCQYNYRFQIEGYNHNQEHVATSDWSNEVYIKPRSTVFDLPLRILKSNFAVPTNSLEYFVEHFAEFNISGKHPQQLVILSKIKVCYHKNWNDFRDCKSDFCLTAHMGESSVKCEKDTRSGTCRNFDKTGIFQPLNVGMDIDDDEDARTQELDEAIIGPNQSLELGAADRRLTDVYITLRKSSGEDVAEGKLDWWDLVEAFEQSEEQQIFVELVTDKVEGEFDEDWLIWVEAEVTFRNELDPECEQMPFRDRFFQSDPPGEIYYEGMERFVAWDPTSESLAEIKDFDIFLTYPDDDLDPVLLVEKAQVSNGGASIMITFPAGISANYVVCQMGVEAFNHDGEVTYARSTLDEQMPMKSHRFIICRTWNLAEFELMYASFCRMNNMEMERVTEDALASYGMVVAREQLKVVHNLRRNLVFEEVLQDDRVLDCPGLIMISEKNIIAKHPSVASGEPIVMGSDAGGSLIHTISSGKSPLLGGSSGAGGGRSGARAGPIVIKPREYRATFQTVGFLENAWPRYPSIFDVAYGTGWMPSFLLLNSFYPVDNIINAFAQGAEALQLQVAYQTVQVLGGRRVADNLLACLQAPLYGLVPYCCEGFLYLLQMASFLLLPFLLLVFGLCYELVGMFFASNPEEYDVALRSKSHIPDITFSGVVSGHTLEDWMEGLSSVSFVALVGSTATSVLVLLLICESNFLRNLPPFDFQHAVHRLINAVGNIIVTTYLWAILSFMISSVLWFAMVVVIYPEQMLTALACAGGLAAVFATMISGLKTTKDELERSLREEIPEVLELACDTFLDQYDKTSSGRSKAVSAQFRKLEESLAENSCKYVRERLTQNREVQDIISVSKKKPPKEVLGCLFNRALVKAKNWASITASENGEGNAIETTENVLESLGLPQEDTSVMPYLDLRMRLEDKEREEGGENIHNYGSDLQEKLMKVFVRMQERHMEVAPDVDDALRNPKKLAICMSRANAAKFKALERISEGKDARSSLQICIQDLNQQQVDKVYLRMVEHLDESLSQVDISEKVTPFVETTLPAEIDKQVRFVLDEQRPHSSAQKLFDTIRRKKNSIKRTEVRQRLTLKRADVSDGLIAFLEDVGLLDKSAQKKKAMHYTAFYNRVERGVHSWRREDDDGMESKDLVVDPADVEDFVRELVHGQIWWGAMEKILKNIGFPLASERNKSETNVLSREQVMYQFEMAAAKDGMLPKDKFLDFLRKISCADVADGAAGRIWKAQMVMLLQHLNICGFVGKVLDKEKDADETDDGLREMSVQHWPNWLEQAWEKVAPKLSEHSESRPFLPRTLIYKFIKSVAFSAEEKSRVMSEDWKAMKVVDEEYDTWKLQKDAGDSRSYLWVNRGKSLQRLRGIWNEVFLDILSKMGSPVQDAKQGLLLFQEALREQRKVTSSSGSEEFEGLLSVDFLVNHWMQKKLVENTDEVSLQIFKDALEKAEFTLPPSSVEALWYAADKTKCTHPSLRQVKDLEDRLVMYMSSGMFFESVRTLISNELQVPTLHGLDAKEIKAAFKQVDEKTGCCGIIDPHEVCELLLLLSQEGMDLQTVQASFQQLHMNLDADDIQDAFMIVDTNCDDKIDLTEFLSLIDKLVDQVIPEAIFEYMGLLRHQILSNVLIKVTTILTMFLFVFVSLNAFHVNVGQKATTAGSSMIRAALAGLALLGLRNDNSPEYMEKQYNIAREQLYRITGVSRSQLEARRRTGSLGAGANMSFSKGRFAARRGGGGGGMLGKEDDEEDDGGGDL</sequence>
<feature type="transmembrane region" description="Helical" evidence="3">
    <location>
        <begin position="1282"/>
        <end position="1315"/>
    </location>
</feature>
<keyword evidence="3" id="KW-1133">Transmembrane helix</keyword>
<accession>A0A812ILD8</accession>
<evidence type="ECO:0000313" key="6">
    <source>
        <dbReference type="Proteomes" id="UP000604046"/>
    </source>
</evidence>
<name>A0A812ILD8_9DINO</name>
<gene>
    <name evidence="5" type="ORF">SNAT2548_LOCUS4488</name>
</gene>
<dbReference type="InterPro" id="IPR018247">
    <property type="entry name" value="EF_Hand_1_Ca_BS"/>
</dbReference>
<keyword evidence="3" id="KW-0472">Membrane</keyword>
<feature type="domain" description="EF-hand" evidence="4">
    <location>
        <begin position="2139"/>
        <end position="2174"/>
    </location>
</feature>
<evidence type="ECO:0000259" key="4">
    <source>
        <dbReference type="PROSITE" id="PS50222"/>
    </source>
</evidence>
<feature type="compositionally biased region" description="Acidic residues" evidence="2">
    <location>
        <begin position="2312"/>
        <end position="2323"/>
    </location>
</feature>
<keyword evidence="1" id="KW-0106">Calcium</keyword>
<evidence type="ECO:0000256" key="1">
    <source>
        <dbReference type="ARBA" id="ARBA00022837"/>
    </source>
</evidence>
<dbReference type="SUPFAM" id="SSF47473">
    <property type="entry name" value="EF-hand"/>
    <property type="match status" value="1"/>
</dbReference>
<comment type="caution">
    <text evidence="5">The sequence shown here is derived from an EMBL/GenBank/DDBJ whole genome shotgun (WGS) entry which is preliminary data.</text>
</comment>
<feature type="transmembrane region" description="Helical" evidence="3">
    <location>
        <begin position="2195"/>
        <end position="2218"/>
    </location>
</feature>
<feature type="transmembrane region" description="Helical" evidence="3">
    <location>
        <begin position="1180"/>
        <end position="1202"/>
    </location>
</feature>
<feature type="region of interest" description="Disordered" evidence="2">
    <location>
        <begin position="2297"/>
        <end position="2323"/>
    </location>
</feature>
<dbReference type="Gene3D" id="1.10.238.10">
    <property type="entry name" value="EF-hand"/>
    <property type="match status" value="1"/>
</dbReference>
<dbReference type="InterPro" id="IPR011992">
    <property type="entry name" value="EF-hand-dom_pair"/>
</dbReference>
<evidence type="ECO:0000256" key="3">
    <source>
        <dbReference type="SAM" id="Phobius"/>
    </source>
</evidence>
<keyword evidence="3" id="KW-0812">Transmembrane</keyword>
<reference evidence="5" key="1">
    <citation type="submission" date="2021-02" db="EMBL/GenBank/DDBJ databases">
        <authorList>
            <person name="Dougan E. K."/>
            <person name="Rhodes N."/>
            <person name="Thang M."/>
            <person name="Chan C."/>
        </authorList>
    </citation>
    <scope>NUCLEOTIDE SEQUENCE</scope>
</reference>
<dbReference type="PROSITE" id="PS00018">
    <property type="entry name" value="EF_HAND_1"/>
    <property type="match status" value="1"/>
</dbReference>
<dbReference type="InterPro" id="IPR002048">
    <property type="entry name" value="EF_hand_dom"/>
</dbReference>